<dbReference type="InterPro" id="IPR027417">
    <property type="entry name" value="P-loop_NTPase"/>
</dbReference>
<dbReference type="Gene3D" id="3.40.50.300">
    <property type="entry name" value="P-loop containing nucleotide triphosphate hydrolases"/>
    <property type="match status" value="1"/>
</dbReference>
<proteinExistence type="predicted"/>
<reference evidence="1 2" key="1">
    <citation type="submission" date="2015-03" db="EMBL/GenBank/DDBJ databases">
        <authorList>
            <consortium name="Pathogen Informatics"/>
            <person name="Murphy D."/>
        </authorList>
    </citation>
    <scope>NUCLEOTIDE SEQUENCE [LARGE SCALE GENOMIC DNA]</scope>
    <source>
        <strain evidence="1 2">WP-931201</strain>
    </source>
</reference>
<evidence type="ECO:0000313" key="1">
    <source>
        <dbReference type="EMBL" id="CRG50313.1"/>
    </source>
</evidence>
<protein>
    <submittedName>
        <fullName evidence="1">Regulatory prophage protein</fullName>
    </submittedName>
</protein>
<dbReference type="EMBL" id="CVMG01000012">
    <property type="protein sequence ID" value="CRG50313.1"/>
    <property type="molecule type" value="Genomic_DNA"/>
</dbReference>
<dbReference type="Proteomes" id="UP000047420">
    <property type="component" value="Unassembled WGS sequence"/>
</dbReference>
<sequence length="236" mass="25370">MGLSYCHRQAVGLARVTQGSVVYIVGEGGIGVPRRIRAWEMEFNGGTPIESLYRIDCPVFPASPESAIQVIKAAQDVTEQTGSPVRLIVLDTLARCFGGSDENAAKDMGAFIQGCDYIKAETGATVLVIHHSGKDLDKGARGSSAFRAALDVEFNVRREGDGGALVLSCTKMKDSEEPTTRAYDLSPLNLYIDNDGEDVNSLVLCDKGREVSDEGSPYEAELAGIQRLTANHTALW</sequence>
<dbReference type="SUPFAM" id="SSF52540">
    <property type="entry name" value="P-loop containing nucleoside triphosphate hydrolases"/>
    <property type="match status" value="1"/>
</dbReference>
<gene>
    <name evidence="1" type="ORF">ERS008478_01875</name>
</gene>
<dbReference type="CDD" id="cd01125">
    <property type="entry name" value="RepA_RSF1010_like"/>
    <property type="match status" value="1"/>
</dbReference>
<organism evidence="1 2">
    <name type="scientific">Yersinia wautersii</name>
    <dbReference type="NCBI Taxonomy" id="1341643"/>
    <lineage>
        <taxon>Bacteria</taxon>
        <taxon>Pseudomonadati</taxon>
        <taxon>Pseudomonadota</taxon>
        <taxon>Gammaproteobacteria</taxon>
        <taxon>Enterobacterales</taxon>
        <taxon>Yersiniaceae</taxon>
        <taxon>Yersinia</taxon>
    </lineage>
</organism>
<keyword evidence="2" id="KW-1185">Reference proteome</keyword>
<dbReference type="InterPro" id="IPR038724">
    <property type="entry name" value="RepA"/>
</dbReference>
<dbReference type="Pfam" id="PF13481">
    <property type="entry name" value="AAA_25"/>
    <property type="match status" value="1"/>
</dbReference>
<comment type="caution">
    <text evidence="1">The sequence shown here is derived from an EMBL/GenBank/DDBJ whole genome shotgun (WGS) entry which is preliminary data.</text>
</comment>
<evidence type="ECO:0000313" key="2">
    <source>
        <dbReference type="Proteomes" id="UP000047420"/>
    </source>
</evidence>
<name>A0ABM9TFB3_9GAMM</name>
<accession>A0ABM9TFB3</accession>